<comment type="caution">
    <text evidence="2">The sequence shown here is derived from an EMBL/GenBank/DDBJ whole genome shotgun (WGS) entry which is preliminary data.</text>
</comment>
<feature type="region of interest" description="Disordered" evidence="1">
    <location>
        <begin position="423"/>
        <end position="444"/>
    </location>
</feature>
<gene>
    <name evidence="2" type="ORF">Pfra01_001133200</name>
</gene>
<sequence>MVEGFCNALFTIAIKQAAESPVVRTGPQDTKITGFHLQVALRSHPELAELLHRAESARMALEFFLDAATSRALYERKLIASREAKHLMGDSAPSRFEQEEEGSSERRGRDAQQRAEEEEELIRRHERTRSEWQKREDDPFSEVDFAMVLKCVHPAFTLSYNATMLLSALARELLNEVCALADVEAIQRRRHPPELLLGDLQGPLLEVFCGVSTGKLTALEIGSLPAMGSVGMQIARTAIECLARYRLQSRRGKTLTLHFRVYQPGSSSALQPLHVLPDVVKDTPFAKLLAQIRSKCHLPVSVGHRGGTFSDTRGHGEFIAIYRAHQVEPTATPATLAMPTGAVVYLVARRWWDLTRRTEARRGLLSSQRPQDALVKSLVAGTESKVKKELRAAGVGIYTSEESPQHTHAKCGLAGSVSNSSLLSTSSTSLSKSPLRMQATEGEDSLSVLLRERAAARRERECGKSSALASTNNNLNEDTDSDSANGSLARQPRRSQAAETLDGAWLEFAELTKIVRTTTERLAQWTHSSEAGQDPPSTLSAQQLQFLQDDWLARLHSTEELASQTRAAHQLATRILRQVRSRRVPPRAVEGSSSSTT</sequence>
<evidence type="ECO:0000313" key="3">
    <source>
        <dbReference type="Proteomes" id="UP001165121"/>
    </source>
</evidence>
<evidence type="ECO:0000256" key="1">
    <source>
        <dbReference type="SAM" id="MobiDB-lite"/>
    </source>
</evidence>
<feature type="region of interest" description="Disordered" evidence="1">
    <location>
        <begin position="89"/>
        <end position="135"/>
    </location>
</feature>
<feature type="compositionally biased region" description="Basic and acidic residues" evidence="1">
    <location>
        <begin position="103"/>
        <end position="115"/>
    </location>
</feature>
<feature type="compositionally biased region" description="Low complexity" evidence="1">
    <location>
        <begin position="465"/>
        <end position="476"/>
    </location>
</feature>
<dbReference type="AlphaFoldDB" id="A0A9W6XGR1"/>
<feature type="compositionally biased region" description="Low complexity" evidence="1">
    <location>
        <begin position="423"/>
        <end position="435"/>
    </location>
</feature>
<evidence type="ECO:0000313" key="2">
    <source>
        <dbReference type="EMBL" id="GMF38841.1"/>
    </source>
</evidence>
<organism evidence="2 3">
    <name type="scientific">Phytophthora fragariaefolia</name>
    <dbReference type="NCBI Taxonomy" id="1490495"/>
    <lineage>
        <taxon>Eukaryota</taxon>
        <taxon>Sar</taxon>
        <taxon>Stramenopiles</taxon>
        <taxon>Oomycota</taxon>
        <taxon>Peronosporomycetes</taxon>
        <taxon>Peronosporales</taxon>
        <taxon>Peronosporaceae</taxon>
        <taxon>Phytophthora</taxon>
    </lineage>
</organism>
<keyword evidence="3" id="KW-1185">Reference proteome</keyword>
<dbReference type="EMBL" id="BSXT01001121">
    <property type="protein sequence ID" value="GMF38841.1"/>
    <property type="molecule type" value="Genomic_DNA"/>
</dbReference>
<proteinExistence type="predicted"/>
<feature type="region of interest" description="Disordered" evidence="1">
    <location>
        <begin position="460"/>
        <end position="496"/>
    </location>
</feature>
<name>A0A9W6XGR1_9STRA</name>
<accession>A0A9W6XGR1</accession>
<reference evidence="2" key="1">
    <citation type="submission" date="2023-04" db="EMBL/GenBank/DDBJ databases">
        <title>Phytophthora fragariaefolia NBRC 109709.</title>
        <authorList>
            <person name="Ichikawa N."/>
            <person name="Sato H."/>
            <person name="Tonouchi N."/>
        </authorList>
    </citation>
    <scope>NUCLEOTIDE SEQUENCE</scope>
    <source>
        <strain evidence="2">NBRC 109709</strain>
    </source>
</reference>
<dbReference type="Proteomes" id="UP001165121">
    <property type="component" value="Unassembled WGS sequence"/>
</dbReference>
<dbReference type="OrthoDB" id="107250at2759"/>
<protein>
    <submittedName>
        <fullName evidence="2">Unnamed protein product</fullName>
    </submittedName>
</protein>